<keyword evidence="2" id="KW-0548">Nucleotidyltransferase</keyword>
<protein>
    <submittedName>
        <fullName evidence="2">NadR type nicotinamide-nucleotide adenylyltransferase</fullName>
    </submittedName>
</protein>
<dbReference type="SUPFAM" id="SSF52540">
    <property type="entry name" value="P-loop containing nucleoside triphosphate hydrolases"/>
    <property type="match status" value="1"/>
</dbReference>
<dbReference type="InterPro" id="IPR014729">
    <property type="entry name" value="Rossmann-like_a/b/a_fold"/>
</dbReference>
<dbReference type="PANTHER" id="PTHR37512:SF1">
    <property type="entry name" value="NADR_TTD14 AAA DOMAIN-CONTAINING PROTEIN"/>
    <property type="match status" value="1"/>
</dbReference>
<dbReference type="Gene3D" id="3.40.50.620">
    <property type="entry name" value="HUPs"/>
    <property type="match status" value="1"/>
</dbReference>
<reference evidence="2 3" key="1">
    <citation type="submission" date="2020-08" db="EMBL/GenBank/DDBJ databases">
        <title>Genomic Encyclopedia of Type Strains, Phase IV (KMG-IV): sequencing the most valuable type-strain genomes for metagenomic binning, comparative biology and taxonomic classification.</title>
        <authorList>
            <person name="Goeker M."/>
        </authorList>
    </citation>
    <scope>NUCLEOTIDE SEQUENCE [LARGE SCALE GENOMIC DNA]</scope>
    <source>
        <strain evidence="2 3">DSM 21458</strain>
    </source>
</reference>
<feature type="domain" description="NadR/Ttd14 AAA" evidence="1">
    <location>
        <begin position="158"/>
        <end position="316"/>
    </location>
</feature>
<dbReference type="InterPro" id="IPR052735">
    <property type="entry name" value="NAD_biosynth-regulator"/>
</dbReference>
<dbReference type="Gene3D" id="3.40.50.300">
    <property type="entry name" value="P-loop containing nucleotide triphosphate hydrolases"/>
    <property type="match status" value="1"/>
</dbReference>
<dbReference type="Proteomes" id="UP000569951">
    <property type="component" value="Unassembled WGS sequence"/>
</dbReference>
<dbReference type="RefSeq" id="WP_183988066.1">
    <property type="nucleotide sequence ID" value="NZ_JACHHG010000010.1"/>
</dbReference>
<proteinExistence type="predicted"/>
<evidence type="ECO:0000313" key="3">
    <source>
        <dbReference type="Proteomes" id="UP000569951"/>
    </source>
</evidence>
<organism evidence="2 3">
    <name type="scientific">Deinobacterium chartae</name>
    <dbReference type="NCBI Taxonomy" id="521158"/>
    <lineage>
        <taxon>Bacteria</taxon>
        <taxon>Thermotogati</taxon>
        <taxon>Deinococcota</taxon>
        <taxon>Deinococci</taxon>
        <taxon>Deinococcales</taxon>
        <taxon>Deinococcaceae</taxon>
        <taxon>Deinobacterium</taxon>
    </lineage>
</organism>
<dbReference type="EMBL" id="JACHHG010000010">
    <property type="protein sequence ID" value="MBB6099316.1"/>
    <property type="molecule type" value="Genomic_DNA"/>
</dbReference>
<keyword evidence="2" id="KW-0808">Transferase</keyword>
<evidence type="ECO:0000259" key="1">
    <source>
        <dbReference type="Pfam" id="PF13521"/>
    </source>
</evidence>
<comment type="caution">
    <text evidence="2">The sequence shown here is derived from an EMBL/GenBank/DDBJ whole genome shotgun (WGS) entry which is preliminary data.</text>
</comment>
<dbReference type="InterPro" id="IPR027417">
    <property type="entry name" value="P-loop_NTPase"/>
</dbReference>
<dbReference type="AlphaFoldDB" id="A0A841I2M8"/>
<dbReference type="PANTHER" id="PTHR37512">
    <property type="entry name" value="TRIFUNCTIONAL NAD BIOSYNTHESIS/REGULATOR PROTEIN NADR"/>
    <property type="match status" value="1"/>
</dbReference>
<dbReference type="Pfam" id="PF13521">
    <property type="entry name" value="AAA_28"/>
    <property type="match status" value="1"/>
</dbReference>
<name>A0A841I2M8_9DEIO</name>
<keyword evidence="3" id="KW-1185">Reference proteome</keyword>
<evidence type="ECO:0000313" key="2">
    <source>
        <dbReference type="EMBL" id="MBB6099316.1"/>
    </source>
</evidence>
<accession>A0A841I2M8</accession>
<dbReference type="GO" id="GO:0016779">
    <property type="term" value="F:nucleotidyltransferase activity"/>
    <property type="evidence" value="ECO:0007669"/>
    <property type="project" value="UniProtKB-KW"/>
</dbReference>
<sequence>MPERYRHGLVIGKFAPLHRGHQFLIETALERCERVSAWTYANPEFPEMPPEVRQGWLRELYPGLEVLPAPPDPPPDAAPDAVHRAFVARTLAGWGVRPDVVFTSEAYGAPLARQLGIRHHPVDPGRTRFPISGTQLRADVHGQRTWLDSRVYAHFVRRVVFLGGESTGKTTLARRMAEEYRTRWAHEYGGDVYIAAGGRLDRVDFTAIARGHRALEDRLLREGGVHRFLFCDTNALTTAMFAFLMVGGAEPELLQLAHDCRSRYAQVFVCADDIVFESDGWRGSHDTRRVHQALIRYDLEVRGIPYVLLQGGLEARVARVREVLEASGTNR</sequence>
<dbReference type="SUPFAM" id="SSF52374">
    <property type="entry name" value="Nucleotidylyl transferase"/>
    <property type="match status" value="1"/>
</dbReference>
<gene>
    <name evidence="2" type="ORF">HNR42_002754</name>
</gene>
<dbReference type="InterPro" id="IPR038727">
    <property type="entry name" value="NadR/Ttd14_AAA_dom"/>
</dbReference>